<keyword evidence="3" id="KW-1185">Reference proteome</keyword>
<feature type="signal peptide" evidence="2">
    <location>
        <begin position="1"/>
        <end position="16"/>
    </location>
</feature>
<dbReference type="Proteomes" id="UP000887563">
    <property type="component" value="Unplaced"/>
</dbReference>
<dbReference type="Gene3D" id="1.10.100.10">
    <property type="entry name" value="Insulin-like"/>
    <property type="match status" value="1"/>
</dbReference>
<evidence type="ECO:0000256" key="1">
    <source>
        <dbReference type="ARBA" id="ARBA00022729"/>
    </source>
</evidence>
<feature type="chain" id="PRO_5037011528" evidence="2">
    <location>
        <begin position="17"/>
        <end position="226"/>
    </location>
</feature>
<dbReference type="WBParaSite" id="Minc3s00658g15708">
    <property type="protein sequence ID" value="Minc3s00658g15708"/>
    <property type="gene ID" value="Minc3s00658g15708"/>
</dbReference>
<evidence type="ECO:0000313" key="4">
    <source>
        <dbReference type="WBParaSite" id="Minc3s00658g15708"/>
    </source>
</evidence>
<reference evidence="4" key="1">
    <citation type="submission" date="2022-11" db="UniProtKB">
        <authorList>
            <consortium name="WormBaseParasite"/>
        </authorList>
    </citation>
    <scope>IDENTIFICATION</scope>
</reference>
<keyword evidence="1 2" id="KW-0732">Signal</keyword>
<protein>
    <submittedName>
        <fullName evidence="4">Uncharacterized protein</fullName>
    </submittedName>
</protein>
<dbReference type="SUPFAM" id="SSF56994">
    <property type="entry name" value="Insulin-like"/>
    <property type="match status" value="1"/>
</dbReference>
<evidence type="ECO:0000256" key="2">
    <source>
        <dbReference type="SAM" id="SignalP"/>
    </source>
</evidence>
<dbReference type="AlphaFoldDB" id="A0A914LT23"/>
<organism evidence="3 4">
    <name type="scientific">Meloidogyne incognita</name>
    <name type="common">Southern root-knot nematode worm</name>
    <name type="synonym">Oxyuris incognita</name>
    <dbReference type="NCBI Taxonomy" id="6306"/>
    <lineage>
        <taxon>Eukaryota</taxon>
        <taxon>Metazoa</taxon>
        <taxon>Ecdysozoa</taxon>
        <taxon>Nematoda</taxon>
        <taxon>Chromadorea</taxon>
        <taxon>Rhabditida</taxon>
        <taxon>Tylenchina</taxon>
        <taxon>Tylenchomorpha</taxon>
        <taxon>Tylenchoidea</taxon>
        <taxon>Meloidogynidae</taxon>
        <taxon>Meloidogyninae</taxon>
        <taxon>Meloidogyne</taxon>
        <taxon>Meloidogyne incognita group</taxon>
    </lineage>
</organism>
<name>A0A914LT23_MELIC</name>
<accession>A0A914LT23</accession>
<dbReference type="InterPro" id="IPR036438">
    <property type="entry name" value="Insulin-like_sf"/>
</dbReference>
<sequence>MVKITSAITIERLILAQLLYLYVNSVTFEVNSDNMDESNSLQLLNLNLNGDDWDKFGLFYDMIIEDEREALMDENENDLNLVSQVLPVIVLQQNPDMIEQATMAYLKLLERRRAQKLFNEVYNERRTVIMQQLERGENIYDRMEVIPAFVKRQPVRRCGTLLIKHIQKVCNGCLRSSTDSNTMVMTKRISTESRNRLKRDAGFSKITDICCTQRACDDDELKPFCC</sequence>
<evidence type="ECO:0000313" key="3">
    <source>
        <dbReference type="Proteomes" id="UP000887563"/>
    </source>
</evidence>
<proteinExistence type="predicted"/>